<dbReference type="SUPFAM" id="SSF56601">
    <property type="entry name" value="beta-lactamase/transpeptidase-like"/>
    <property type="match status" value="1"/>
</dbReference>
<dbReference type="InterPro" id="IPR001466">
    <property type="entry name" value="Beta-lactam-related"/>
</dbReference>
<reference evidence="3" key="1">
    <citation type="journal article" date="2015" name="PLoS Genet.">
        <title>The dynamic genome and transcriptome of the human fungal pathogen Blastomyces and close relative Emmonsia.</title>
        <authorList>
            <person name="Munoz J.F."/>
            <person name="Gauthier G.M."/>
            <person name="Desjardins C.A."/>
            <person name="Gallo J.E."/>
            <person name="Holder J."/>
            <person name="Sullivan T.D."/>
            <person name="Marty A.J."/>
            <person name="Carmen J.C."/>
            <person name="Chen Z."/>
            <person name="Ding L."/>
            <person name="Gujja S."/>
            <person name="Magrini V."/>
            <person name="Misas E."/>
            <person name="Mitreva M."/>
            <person name="Priest M."/>
            <person name="Saif S."/>
            <person name="Whiston E.A."/>
            <person name="Young S."/>
            <person name="Zeng Q."/>
            <person name="Goldman W.E."/>
            <person name="Mardis E.R."/>
            <person name="Taylor J.W."/>
            <person name="McEwen J.G."/>
            <person name="Clay O.K."/>
            <person name="Klein B.S."/>
            <person name="Cuomo C.A."/>
        </authorList>
    </citation>
    <scope>NUCLEOTIDE SEQUENCE [LARGE SCALE GENOMIC DNA]</scope>
    <source>
        <strain evidence="3">SLH14081</strain>
    </source>
</reference>
<dbReference type="GeneID" id="8510278"/>
<protein>
    <submittedName>
        <fullName evidence="2">Beta-lactamase</fullName>
    </submittedName>
</protein>
<evidence type="ECO:0000259" key="1">
    <source>
        <dbReference type="Pfam" id="PF00144"/>
    </source>
</evidence>
<evidence type="ECO:0000313" key="2">
    <source>
        <dbReference type="EMBL" id="OAT05450.1"/>
    </source>
</evidence>
<dbReference type="Pfam" id="PF00144">
    <property type="entry name" value="Beta-lactamase"/>
    <property type="match status" value="1"/>
</dbReference>
<dbReference type="InterPro" id="IPR012338">
    <property type="entry name" value="Beta-lactam/transpept-like"/>
</dbReference>
<dbReference type="PANTHER" id="PTHR43319">
    <property type="entry name" value="BETA-LACTAMASE-RELATED"/>
    <property type="match status" value="1"/>
</dbReference>
<organism evidence="2 3">
    <name type="scientific">Blastomyces gilchristii (strain SLH14081)</name>
    <name type="common">Blastomyces dermatitidis</name>
    <dbReference type="NCBI Taxonomy" id="559298"/>
    <lineage>
        <taxon>Eukaryota</taxon>
        <taxon>Fungi</taxon>
        <taxon>Dikarya</taxon>
        <taxon>Ascomycota</taxon>
        <taxon>Pezizomycotina</taxon>
        <taxon>Eurotiomycetes</taxon>
        <taxon>Eurotiomycetidae</taxon>
        <taxon>Onygenales</taxon>
        <taxon>Ajellomycetaceae</taxon>
        <taxon>Blastomyces</taxon>
    </lineage>
</organism>
<dbReference type="PANTHER" id="PTHR43319:SF3">
    <property type="entry name" value="BETA-LACTAMASE-RELATED DOMAIN-CONTAINING PROTEIN"/>
    <property type="match status" value="1"/>
</dbReference>
<dbReference type="RefSeq" id="XP_002627172.1">
    <property type="nucleotide sequence ID" value="XM_002627126.2"/>
</dbReference>
<dbReference type="Proteomes" id="UP000002038">
    <property type="component" value="Unassembled WGS sequence"/>
</dbReference>
<gene>
    <name evidence="2" type="ORF">BDBG_01843</name>
</gene>
<dbReference type="Gene3D" id="3.40.710.10">
    <property type="entry name" value="DD-peptidase/beta-lactamase superfamily"/>
    <property type="match status" value="1"/>
</dbReference>
<keyword evidence="3" id="KW-1185">Reference proteome</keyword>
<dbReference type="AlphaFoldDB" id="A0A179UCA4"/>
<dbReference type="EMBL" id="GG657450">
    <property type="protein sequence ID" value="OAT05450.1"/>
    <property type="molecule type" value="Genomic_DNA"/>
</dbReference>
<feature type="domain" description="Beta-lactamase-related" evidence="1">
    <location>
        <begin position="17"/>
        <end position="372"/>
    </location>
</feature>
<dbReference type="VEuPathDB" id="FungiDB:BDBG_01843"/>
<name>A0A179UCA4_BLAGS</name>
<dbReference type="KEGG" id="bgh:BDBG_01843"/>
<accession>A0A179UCA4</accession>
<dbReference type="OrthoDB" id="5946976at2759"/>
<sequence>MSATVQGDYDPAFAPVKELLQKFIDSNEELGASIAVNIDGRDVVDIWGGHRDEARTTPWTSDTITNVWSTTKTITNLAALVLVDRGQLDLFAKVATYWPEFAANGKQDIEVRHLLAHTSGVSGWEVPFELSDMYDVKSATEKLATQKPWWEPGTASGYHVQNQGHLVGELVRRVTGKSLKQFVAEEIAGPLGADFQIGAKESDWGRIADVVPPPPLNMDFSALPADSPAVKSFIGPISKAEAANTPEWRRTELGGLNGHSNAKGVARMLSAISLGGGEINGVRLLSRKTIDLIFQEQANGTDLVLGIPIRWGIGFALPLEGTGVSMPEDAAKVCFWGGWGGSIAIMDVQRRMTITYMMNKMGPGVMGSGRSEAYLKAIYAALASL</sequence>
<evidence type="ECO:0000313" key="3">
    <source>
        <dbReference type="Proteomes" id="UP000002038"/>
    </source>
</evidence>
<dbReference type="InterPro" id="IPR052907">
    <property type="entry name" value="Beta-lactamase/esterase"/>
</dbReference>
<proteinExistence type="predicted"/>